<sequence>MNLYRTDECTFPLPDGNNWLDCSLNIFRNTQDNSSLIVSRGVIPTERTFEEELDYQWSLLLGSVEVLHSEPRLPRLLPMSPGLHALEKDCHFRRGSHRHYQRQLAIYRAERRDMLIFTCTALQPFTDEQNLYWQKLCQSLCLTQS</sequence>
<dbReference type="Gene3D" id="3.40.1000.10">
    <property type="entry name" value="Mog1/PsbP, alpha/beta/alpha sandwich"/>
    <property type="match status" value="1"/>
</dbReference>
<evidence type="ECO:0000313" key="2">
    <source>
        <dbReference type="Proteomes" id="UP000239197"/>
    </source>
</evidence>
<geneLocation type="plasmid" evidence="1 2">
    <name>unnamed1</name>
</geneLocation>
<dbReference type="OrthoDB" id="8775251at2"/>
<dbReference type="InterPro" id="IPR014894">
    <property type="entry name" value="DcrB/EagT6"/>
</dbReference>
<name>A0A2L1UX97_9GAMM</name>
<dbReference type="RefSeq" id="WP_104924928.1">
    <property type="nucleotide sequence ID" value="NZ_CP019063.1"/>
</dbReference>
<dbReference type="Proteomes" id="UP000239197">
    <property type="component" value="Plasmid unnamed1"/>
</dbReference>
<evidence type="ECO:0000313" key="1">
    <source>
        <dbReference type="EMBL" id="AVF37586.1"/>
    </source>
</evidence>
<evidence type="ECO:0008006" key="3">
    <source>
        <dbReference type="Google" id="ProtNLM"/>
    </source>
</evidence>
<keyword evidence="2" id="KW-1185">Reference proteome</keyword>
<dbReference type="Pfam" id="PF08786">
    <property type="entry name" value="DcrB"/>
    <property type="match status" value="1"/>
</dbReference>
<dbReference type="InterPro" id="IPR016123">
    <property type="entry name" value="Mog1/PsbP_a/b/a-sand"/>
</dbReference>
<accession>A0A2L1UX97</accession>
<organism evidence="1 2">
    <name type="scientific">Rahnella sikkimica</name>
    <dbReference type="NCBI Taxonomy" id="1805933"/>
    <lineage>
        <taxon>Bacteria</taxon>
        <taxon>Pseudomonadati</taxon>
        <taxon>Pseudomonadota</taxon>
        <taxon>Gammaproteobacteria</taxon>
        <taxon>Enterobacterales</taxon>
        <taxon>Yersiniaceae</taxon>
        <taxon>Rahnella</taxon>
    </lineage>
</organism>
<protein>
    <recommendedName>
        <fullName evidence="3">DUF1795 domain-containing protein</fullName>
    </recommendedName>
</protein>
<keyword evidence="1" id="KW-0614">Plasmid</keyword>
<dbReference type="SUPFAM" id="SSF55724">
    <property type="entry name" value="Mog1p/PsbP-like"/>
    <property type="match status" value="1"/>
</dbReference>
<reference evidence="2" key="1">
    <citation type="submission" date="2017-01" db="EMBL/GenBank/DDBJ databases">
        <title>Genome sequence of Rouxiella sp. ERMR1:05.</title>
        <authorList>
            <person name="Kumar R."/>
            <person name="Singh D."/>
            <person name="Kumar S."/>
        </authorList>
    </citation>
    <scope>NUCLEOTIDE SEQUENCE [LARGE SCALE GENOMIC DNA]</scope>
    <source>
        <strain evidence="2">ERMR1:05</strain>
        <plasmid evidence="2">unnamed1</plasmid>
    </source>
</reference>
<dbReference type="EMBL" id="CP019063">
    <property type="protein sequence ID" value="AVF37586.1"/>
    <property type="molecule type" value="Genomic_DNA"/>
</dbReference>
<dbReference type="AlphaFoldDB" id="A0A2L1UX97"/>
<gene>
    <name evidence="1" type="ORF">BV494_21905</name>
</gene>
<dbReference type="KEGG" id="rox:BV494_21905"/>
<proteinExistence type="predicted"/>